<evidence type="ECO:0000313" key="1">
    <source>
        <dbReference type="EMBL" id="PHD56537.1"/>
    </source>
</evidence>
<sequence>MGIYENHAKILLFLHENYFKLVSSDFNRNESFDKKEFESGMQLNDDYKSRITYKEKFIGGGLKKVRPSFKVYESTKYGTFGIEYRSYSGLVGFKAKKKIEKKIEDGMSAERLKQGWGTREFWNGRNGMFDFYLDTGNRYEVLYNGGDATHFNLFDDLKRHATFEDCIKVWHGEDFYSGEEDKEKLEALITLFLLMFEQEVNYGELDFQQYTNFSISEGFRPRDMIMGFLNMMYNGKDDFDSYPFWTEKDGIKFSTHFGFDKEREGYANLENRYKKYFEEYRNIYPDVKSLFSNEDIKNSFIAAANAAGQNPELDKLVINN</sequence>
<gene>
    <name evidence="1" type="ORF">COF57_27045</name>
</gene>
<name>A0A2C4PUN5_9BACI</name>
<proteinExistence type="predicted"/>
<dbReference type="RefSeq" id="WP_098816076.1">
    <property type="nucleotide sequence ID" value="NZ_NUSP01000033.1"/>
</dbReference>
<evidence type="ECO:0000313" key="2">
    <source>
        <dbReference type="Proteomes" id="UP000223364"/>
    </source>
</evidence>
<organism evidence="1 2">
    <name type="scientific">Bacillus wiedmannii</name>
    <dbReference type="NCBI Taxonomy" id="1890302"/>
    <lineage>
        <taxon>Bacteria</taxon>
        <taxon>Bacillati</taxon>
        <taxon>Bacillota</taxon>
        <taxon>Bacilli</taxon>
        <taxon>Bacillales</taxon>
        <taxon>Bacillaceae</taxon>
        <taxon>Bacillus</taxon>
        <taxon>Bacillus cereus group</taxon>
    </lineage>
</organism>
<dbReference type="EMBL" id="NUSP01000033">
    <property type="protein sequence ID" value="PHD56537.1"/>
    <property type="molecule type" value="Genomic_DNA"/>
</dbReference>
<dbReference type="AlphaFoldDB" id="A0A2C4PUN5"/>
<protein>
    <submittedName>
        <fullName evidence="1">Uncharacterized protein</fullName>
    </submittedName>
</protein>
<accession>A0A2C4PUN5</accession>
<dbReference type="Proteomes" id="UP000223364">
    <property type="component" value="Unassembled WGS sequence"/>
</dbReference>
<reference evidence="1 2" key="1">
    <citation type="submission" date="2017-09" db="EMBL/GenBank/DDBJ databases">
        <title>Large-scale bioinformatics analysis of Bacillus genomes uncovers conserved roles of natural products in bacterial physiology.</title>
        <authorList>
            <consortium name="Agbiome Team Llc"/>
            <person name="Bleich R.M."/>
            <person name="Grubbs K.J."/>
            <person name="Santa Maria K.C."/>
            <person name="Allen S.E."/>
            <person name="Farag S."/>
            <person name="Shank E.A."/>
            <person name="Bowers A."/>
        </authorList>
    </citation>
    <scope>NUCLEOTIDE SEQUENCE [LARGE SCALE GENOMIC DNA]</scope>
    <source>
        <strain evidence="1 2">AFS044295</strain>
    </source>
</reference>
<comment type="caution">
    <text evidence="1">The sequence shown here is derived from an EMBL/GenBank/DDBJ whole genome shotgun (WGS) entry which is preliminary data.</text>
</comment>